<accession>A0AAD7FXN1</accession>
<evidence type="ECO:0000313" key="2">
    <source>
        <dbReference type="EMBL" id="KAJ7643846.1"/>
    </source>
</evidence>
<keyword evidence="3" id="KW-1185">Reference proteome</keyword>
<evidence type="ECO:0000313" key="3">
    <source>
        <dbReference type="Proteomes" id="UP001221142"/>
    </source>
</evidence>
<reference evidence="2" key="1">
    <citation type="submission" date="2023-03" db="EMBL/GenBank/DDBJ databases">
        <title>Massive genome expansion in bonnet fungi (Mycena s.s.) driven by repeated elements and novel gene families across ecological guilds.</title>
        <authorList>
            <consortium name="Lawrence Berkeley National Laboratory"/>
            <person name="Harder C.B."/>
            <person name="Miyauchi S."/>
            <person name="Viragh M."/>
            <person name="Kuo A."/>
            <person name="Thoen E."/>
            <person name="Andreopoulos B."/>
            <person name="Lu D."/>
            <person name="Skrede I."/>
            <person name="Drula E."/>
            <person name="Henrissat B."/>
            <person name="Morin E."/>
            <person name="Kohler A."/>
            <person name="Barry K."/>
            <person name="LaButti K."/>
            <person name="Morin E."/>
            <person name="Salamov A."/>
            <person name="Lipzen A."/>
            <person name="Mereny Z."/>
            <person name="Hegedus B."/>
            <person name="Baldrian P."/>
            <person name="Stursova M."/>
            <person name="Weitz H."/>
            <person name="Taylor A."/>
            <person name="Grigoriev I.V."/>
            <person name="Nagy L.G."/>
            <person name="Martin F."/>
            <person name="Kauserud H."/>
        </authorList>
    </citation>
    <scope>NUCLEOTIDE SEQUENCE</scope>
    <source>
        <strain evidence="2">9284</strain>
    </source>
</reference>
<proteinExistence type="predicted"/>
<name>A0AAD7FXN1_9AGAR</name>
<protein>
    <submittedName>
        <fullName evidence="2">Uncharacterized protein</fullName>
    </submittedName>
</protein>
<dbReference type="Proteomes" id="UP001221142">
    <property type="component" value="Unassembled WGS sequence"/>
</dbReference>
<feature type="compositionally biased region" description="Basic and acidic residues" evidence="1">
    <location>
        <begin position="10"/>
        <end position="24"/>
    </location>
</feature>
<comment type="caution">
    <text evidence="2">The sequence shown here is derived from an EMBL/GenBank/DDBJ whole genome shotgun (WGS) entry which is preliminary data.</text>
</comment>
<sequence>MLSRRVASAKYREANAEELREKARERMRRLREKRKDNPVDLEKQRARECESSRKYRQSHSSALAHRQRIRRMDAFEKKHGHVAWSERCAKLEVQRRVAAEDEEWRLYEAELRRRWHDDDAANSSQLAQN</sequence>
<evidence type="ECO:0000256" key="1">
    <source>
        <dbReference type="SAM" id="MobiDB-lite"/>
    </source>
</evidence>
<feature type="compositionally biased region" description="Basic and acidic residues" evidence="1">
    <location>
        <begin position="33"/>
        <end position="53"/>
    </location>
</feature>
<dbReference type="EMBL" id="JARKIF010000003">
    <property type="protein sequence ID" value="KAJ7643846.1"/>
    <property type="molecule type" value="Genomic_DNA"/>
</dbReference>
<organism evidence="2 3">
    <name type="scientific">Roridomyces roridus</name>
    <dbReference type="NCBI Taxonomy" id="1738132"/>
    <lineage>
        <taxon>Eukaryota</taxon>
        <taxon>Fungi</taxon>
        <taxon>Dikarya</taxon>
        <taxon>Basidiomycota</taxon>
        <taxon>Agaricomycotina</taxon>
        <taxon>Agaricomycetes</taxon>
        <taxon>Agaricomycetidae</taxon>
        <taxon>Agaricales</taxon>
        <taxon>Marasmiineae</taxon>
        <taxon>Mycenaceae</taxon>
        <taxon>Roridomyces</taxon>
    </lineage>
</organism>
<feature type="region of interest" description="Disordered" evidence="1">
    <location>
        <begin position="1"/>
        <end position="67"/>
    </location>
</feature>
<dbReference type="AlphaFoldDB" id="A0AAD7FXN1"/>
<gene>
    <name evidence="2" type="ORF">FB45DRAFT_1020665</name>
</gene>